<dbReference type="GO" id="GO:0016020">
    <property type="term" value="C:membrane"/>
    <property type="evidence" value="ECO:0007669"/>
    <property type="project" value="InterPro"/>
</dbReference>
<reference evidence="5" key="1">
    <citation type="submission" date="2021-01" db="EMBL/GenBank/DDBJ databases">
        <title>Marivirga sp. nov., isolated from intertidal surface sediments.</title>
        <authorList>
            <person name="Zhang M."/>
        </authorList>
    </citation>
    <scope>NUCLEOTIDE SEQUENCE</scope>
    <source>
        <strain evidence="5">SM1354</strain>
    </source>
</reference>
<feature type="domain" description="Signal transduction histidine kinase internal region" evidence="3">
    <location>
        <begin position="285"/>
        <end position="363"/>
    </location>
</feature>
<organism evidence="5 6">
    <name type="scientific">Marivirga atlantica</name>
    <dbReference type="NCBI Taxonomy" id="1548457"/>
    <lineage>
        <taxon>Bacteria</taxon>
        <taxon>Pseudomonadati</taxon>
        <taxon>Bacteroidota</taxon>
        <taxon>Cytophagia</taxon>
        <taxon>Cytophagales</taxon>
        <taxon>Marivirgaceae</taxon>
        <taxon>Marivirga</taxon>
    </lineage>
</organism>
<feature type="domain" description="7TM-DISM receptor extracellular" evidence="4">
    <location>
        <begin position="11"/>
        <end position="214"/>
    </location>
</feature>
<gene>
    <name evidence="5" type="ORF">JKP34_02945</name>
</gene>
<dbReference type="SUPFAM" id="SSF55874">
    <property type="entry name" value="ATPase domain of HSP90 chaperone/DNA topoisomerase II/histidine kinase"/>
    <property type="match status" value="1"/>
</dbReference>
<comment type="caution">
    <text evidence="5">The sequence shown here is derived from an EMBL/GenBank/DDBJ whole genome shotgun (WGS) entry which is preliminary data.</text>
</comment>
<dbReference type="Pfam" id="PF06580">
    <property type="entry name" value="His_kinase"/>
    <property type="match status" value="1"/>
</dbReference>
<dbReference type="Pfam" id="PF07695">
    <property type="entry name" value="7TMR-DISM_7TM"/>
    <property type="match status" value="1"/>
</dbReference>
<keyword evidence="2" id="KW-1133">Transmembrane helix</keyword>
<keyword evidence="2" id="KW-0472">Membrane</keyword>
<sequence>MKVEEIPWYDFVNFGFAGAMLLVFVYALSVYFYDSKAIYLYYAIYIFTVGLYLFSRSTLIYVNIIQDIEFFFPRITKLLTHTFQYVAHFAALQFGILFLNAKKDYPKFYRAAYYTRILFLVAIALSLINIITYNNSQFYYWLINIERLIGTVMAIYFQVTVLKNSKNKLAVFYVIGSIVFLIGAIISVFALNVVYMRIGTLIEIIIFTLGLAYRSKIIQDERNLFRERMMSETYEKEKLLEQYNEDLKKQVLQRSEALLKEQQTVEEEKQKVMRLSLEKEVDQMKMKALRAQMKPHFLFNALNAIRAMIIKENPHQAYDYLTDFSRLVRYILESSEHNYVSLAEELKMIDIYVRIEQMRGSENFVFEKNIDSDINLSQVEIPPLIFQPFLENSIVHAFDQSTPEQLLELNINQVEDQLKVVVIDNGKGRSMEKTAVIHEGKNKSMATDLTRQRLELLNFQKSSLQIIDLKDDYDKPSGTQVILNLPIIINGKKIKSTIS</sequence>
<evidence type="ECO:0000256" key="2">
    <source>
        <dbReference type="SAM" id="Phobius"/>
    </source>
</evidence>
<dbReference type="AlphaFoldDB" id="A0A937DFY4"/>
<dbReference type="Gene3D" id="3.30.565.10">
    <property type="entry name" value="Histidine kinase-like ATPase, C-terminal domain"/>
    <property type="match status" value="1"/>
</dbReference>
<dbReference type="InterPro" id="IPR050640">
    <property type="entry name" value="Bact_2-comp_sensor_kinase"/>
</dbReference>
<accession>A0A937DFY4</accession>
<evidence type="ECO:0000259" key="4">
    <source>
        <dbReference type="Pfam" id="PF07695"/>
    </source>
</evidence>
<dbReference type="RefSeq" id="WP_201917543.1">
    <property type="nucleotide sequence ID" value="NZ_JAERQG010000001.1"/>
</dbReference>
<feature type="coiled-coil region" evidence="1">
    <location>
        <begin position="248"/>
        <end position="278"/>
    </location>
</feature>
<keyword evidence="5" id="KW-0808">Transferase</keyword>
<dbReference type="Proteomes" id="UP000642920">
    <property type="component" value="Unassembled WGS sequence"/>
</dbReference>
<keyword evidence="2" id="KW-0812">Transmembrane</keyword>
<evidence type="ECO:0000256" key="1">
    <source>
        <dbReference type="SAM" id="Coils"/>
    </source>
</evidence>
<feature type="transmembrane region" description="Helical" evidence="2">
    <location>
        <begin position="195"/>
        <end position="213"/>
    </location>
</feature>
<dbReference type="InterPro" id="IPR011623">
    <property type="entry name" value="7TMR_DISM_rcpt_extracell_dom1"/>
</dbReference>
<dbReference type="PANTHER" id="PTHR34220">
    <property type="entry name" value="SENSOR HISTIDINE KINASE YPDA"/>
    <property type="match status" value="1"/>
</dbReference>
<evidence type="ECO:0000313" key="6">
    <source>
        <dbReference type="Proteomes" id="UP000642920"/>
    </source>
</evidence>
<feature type="transmembrane region" description="Helical" evidence="2">
    <location>
        <begin position="12"/>
        <end position="33"/>
    </location>
</feature>
<keyword evidence="5" id="KW-0418">Kinase</keyword>
<keyword evidence="1" id="KW-0175">Coiled coil</keyword>
<feature type="transmembrane region" description="Helical" evidence="2">
    <location>
        <begin position="40"/>
        <end position="62"/>
    </location>
</feature>
<feature type="transmembrane region" description="Helical" evidence="2">
    <location>
        <begin position="138"/>
        <end position="157"/>
    </location>
</feature>
<dbReference type="GO" id="GO:0000155">
    <property type="term" value="F:phosphorelay sensor kinase activity"/>
    <property type="evidence" value="ECO:0007669"/>
    <property type="project" value="InterPro"/>
</dbReference>
<dbReference type="InterPro" id="IPR036890">
    <property type="entry name" value="HATPase_C_sf"/>
</dbReference>
<evidence type="ECO:0000313" key="5">
    <source>
        <dbReference type="EMBL" id="MBL0764193.1"/>
    </source>
</evidence>
<protein>
    <submittedName>
        <fullName evidence="5">Histidine kinase</fullName>
    </submittedName>
</protein>
<feature type="transmembrane region" description="Helical" evidence="2">
    <location>
        <begin position="169"/>
        <end position="189"/>
    </location>
</feature>
<dbReference type="PANTHER" id="PTHR34220:SF7">
    <property type="entry name" value="SENSOR HISTIDINE KINASE YPDA"/>
    <property type="match status" value="1"/>
</dbReference>
<feature type="transmembrane region" description="Helical" evidence="2">
    <location>
        <begin position="113"/>
        <end position="132"/>
    </location>
</feature>
<dbReference type="InterPro" id="IPR010559">
    <property type="entry name" value="Sig_transdc_His_kin_internal"/>
</dbReference>
<feature type="transmembrane region" description="Helical" evidence="2">
    <location>
        <begin position="82"/>
        <end position="101"/>
    </location>
</feature>
<keyword evidence="6" id="KW-1185">Reference proteome</keyword>
<name>A0A937DFY4_9BACT</name>
<proteinExistence type="predicted"/>
<dbReference type="EMBL" id="JAERQG010000001">
    <property type="protein sequence ID" value="MBL0764193.1"/>
    <property type="molecule type" value="Genomic_DNA"/>
</dbReference>
<evidence type="ECO:0000259" key="3">
    <source>
        <dbReference type="Pfam" id="PF06580"/>
    </source>
</evidence>